<reference evidence="2" key="1">
    <citation type="journal article" date="2022" name="Mol. Ecol. Resour.">
        <title>The genomes of chicory, endive, great burdock and yacon provide insights into Asteraceae palaeo-polyploidization history and plant inulin production.</title>
        <authorList>
            <person name="Fan W."/>
            <person name="Wang S."/>
            <person name="Wang H."/>
            <person name="Wang A."/>
            <person name="Jiang F."/>
            <person name="Liu H."/>
            <person name="Zhao H."/>
            <person name="Xu D."/>
            <person name="Zhang Y."/>
        </authorList>
    </citation>
    <scope>NUCLEOTIDE SEQUENCE [LARGE SCALE GENOMIC DNA]</scope>
    <source>
        <strain evidence="2">cv. Yunnan</strain>
    </source>
</reference>
<gene>
    <name evidence="1" type="ORF">L1987_16267</name>
</gene>
<evidence type="ECO:0000313" key="2">
    <source>
        <dbReference type="Proteomes" id="UP001056120"/>
    </source>
</evidence>
<proteinExistence type="predicted"/>
<protein>
    <submittedName>
        <fullName evidence="1">Uncharacterized protein</fullName>
    </submittedName>
</protein>
<sequence>MTESSSGIGIYRASYLVGLNEIHSVTDDDIDYCSVNESEANHWVSLHENKQVLSNPTRVRKSKPKEHVKQRKSIETSQPHQHHHRLRLHPIDLKPVNFYLLSFPIPGAVNTIIAGG</sequence>
<accession>A0ACB9JA03</accession>
<reference evidence="1 2" key="2">
    <citation type="journal article" date="2022" name="Mol. Ecol. Resour.">
        <title>The genomes of chicory, endive, great burdock and yacon provide insights into Asteraceae paleo-polyploidization history and plant inulin production.</title>
        <authorList>
            <person name="Fan W."/>
            <person name="Wang S."/>
            <person name="Wang H."/>
            <person name="Wang A."/>
            <person name="Jiang F."/>
            <person name="Liu H."/>
            <person name="Zhao H."/>
            <person name="Xu D."/>
            <person name="Zhang Y."/>
        </authorList>
    </citation>
    <scope>NUCLEOTIDE SEQUENCE [LARGE SCALE GENOMIC DNA]</scope>
    <source>
        <strain evidence="2">cv. Yunnan</strain>
        <tissue evidence="1">Leaves</tissue>
    </source>
</reference>
<dbReference type="Proteomes" id="UP001056120">
    <property type="component" value="Linkage Group LG05"/>
</dbReference>
<organism evidence="1 2">
    <name type="scientific">Smallanthus sonchifolius</name>
    <dbReference type="NCBI Taxonomy" id="185202"/>
    <lineage>
        <taxon>Eukaryota</taxon>
        <taxon>Viridiplantae</taxon>
        <taxon>Streptophyta</taxon>
        <taxon>Embryophyta</taxon>
        <taxon>Tracheophyta</taxon>
        <taxon>Spermatophyta</taxon>
        <taxon>Magnoliopsida</taxon>
        <taxon>eudicotyledons</taxon>
        <taxon>Gunneridae</taxon>
        <taxon>Pentapetalae</taxon>
        <taxon>asterids</taxon>
        <taxon>campanulids</taxon>
        <taxon>Asterales</taxon>
        <taxon>Asteraceae</taxon>
        <taxon>Asteroideae</taxon>
        <taxon>Heliantheae alliance</taxon>
        <taxon>Millerieae</taxon>
        <taxon>Smallanthus</taxon>
    </lineage>
</organism>
<dbReference type="EMBL" id="CM042022">
    <property type="protein sequence ID" value="KAI3816565.1"/>
    <property type="molecule type" value="Genomic_DNA"/>
</dbReference>
<evidence type="ECO:0000313" key="1">
    <source>
        <dbReference type="EMBL" id="KAI3816565.1"/>
    </source>
</evidence>
<name>A0ACB9JA03_9ASTR</name>
<comment type="caution">
    <text evidence="1">The sequence shown here is derived from an EMBL/GenBank/DDBJ whole genome shotgun (WGS) entry which is preliminary data.</text>
</comment>
<keyword evidence="2" id="KW-1185">Reference proteome</keyword>